<reference evidence="3 4" key="1">
    <citation type="submission" date="2018-12" db="EMBL/GenBank/DDBJ databases">
        <authorList>
            <person name="Grouzdev D.S."/>
            <person name="Krutkina M.S."/>
        </authorList>
    </citation>
    <scope>NUCLEOTIDE SEQUENCE [LARGE SCALE GENOMIC DNA]</scope>
    <source>
        <strain evidence="3 4">RmlP026</strain>
    </source>
</reference>
<feature type="region of interest" description="Disordered" evidence="1">
    <location>
        <begin position="294"/>
        <end position="313"/>
    </location>
</feature>
<protein>
    <recommendedName>
        <fullName evidence="5">DUF1311 domain-containing protein</fullName>
    </recommendedName>
</protein>
<evidence type="ECO:0000256" key="2">
    <source>
        <dbReference type="SAM" id="SignalP"/>
    </source>
</evidence>
<keyword evidence="2" id="KW-0732">Signal</keyword>
<feature type="chain" id="PRO_5020818981" description="DUF1311 domain-containing protein" evidence="2">
    <location>
        <begin position="28"/>
        <end position="368"/>
    </location>
</feature>
<evidence type="ECO:0000313" key="3">
    <source>
        <dbReference type="EMBL" id="RYC33588.1"/>
    </source>
</evidence>
<accession>A0A4Q2UBZ3</accession>
<organism evidence="3 4">
    <name type="scientific">Lichenibacterium minor</name>
    <dbReference type="NCBI Taxonomy" id="2316528"/>
    <lineage>
        <taxon>Bacteria</taxon>
        <taxon>Pseudomonadati</taxon>
        <taxon>Pseudomonadota</taxon>
        <taxon>Alphaproteobacteria</taxon>
        <taxon>Hyphomicrobiales</taxon>
        <taxon>Lichenihabitantaceae</taxon>
        <taxon>Lichenibacterium</taxon>
    </lineage>
</organism>
<sequence>MRARFPVHRSAVALLALAACAAGSARAGTRDWADDPASARDPAYAASRALCRKLVGVAPPAADAPTPAEAASLADCSSEALLFGIGVPADPRAARLCAWVETRTADPQVTDFGFTGDRTLMTVYADGLGVARNLDVATALACRAGGAPAEVDARVRHLARLRADGWTGTDFSLCDDAATGPMRGTCADHGQLVARSDRARAFAALSARWSAADRAAFAPLKRAEAAFVDARGQGEADPSGADRETAAVRAEEGQERAFAALLDDAEAGRVAPAGAAEARSGEAALDAASRALAARTPEPPRVAAGRPTRAPAVTPAGLAAGARAWARYRDAWLAFARVRFPALPADALSARLARERAAQVARIGTPGE</sequence>
<evidence type="ECO:0008006" key="5">
    <source>
        <dbReference type="Google" id="ProtNLM"/>
    </source>
</evidence>
<reference evidence="3 4" key="2">
    <citation type="submission" date="2019-02" db="EMBL/GenBank/DDBJ databases">
        <title>'Lichenibacterium ramalinii' gen. nov. sp. nov., 'Lichenibacterium minor' gen. nov. sp. nov.</title>
        <authorList>
            <person name="Pankratov T."/>
        </authorList>
    </citation>
    <scope>NUCLEOTIDE SEQUENCE [LARGE SCALE GENOMIC DNA]</scope>
    <source>
        <strain evidence="3 4">RmlP026</strain>
    </source>
</reference>
<dbReference type="EMBL" id="QYBB01000002">
    <property type="protein sequence ID" value="RYC33588.1"/>
    <property type="molecule type" value="Genomic_DNA"/>
</dbReference>
<comment type="caution">
    <text evidence="3">The sequence shown here is derived from an EMBL/GenBank/DDBJ whole genome shotgun (WGS) entry which is preliminary data.</text>
</comment>
<feature type="signal peptide" evidence="2">
    <location>
        <begin position="1"/>
        <end position="27"/>
    </location>
</feature>
<keyword evidence="4" id="KW-1185">Reference proteome</keyword>
<name>A0A4Q2UBZ3_9HYPH</name>
<gene>
    <name evidence="3" type="ORF">D3273_03760</name>
</gene>
<dbReference type="AlphaFoldDB" id="A0A4Q2UBZ3"/>
<dbReference type="PROSITE" id="PS51257">
    <property type="entry name" value="PROKAR_LIPOPROTEIN"/>
    <property type="match status" value="1"/>
</dbReference>
<evidence type="ECO:0000313" key="4">
    <source>
        <dbReference type="Proteomes" id="UP000290759"/>
    </source>
</evidence>
<dbReference type="OrthoDB" id="7340239at2"/>
<dbReference type="RefSeq" id="WP_129223618.1">
    <property type="nucleotide sequence ID" value="NZ_QYBB01000002.1"/>
</dbReference>
<dbReference type="Proteomes" id="UP000290759">
    <property type="component" value="Unassembled WGS sequence"/>
</dbReference>
<evidence type="ECO:0000256" key="1">
    <source>
        <dbReference type="SAM" id="MobiDB-lite"/>
    </source>
</evidence>
<proteinExistence type="predicted"/>